<organism evidence="3 4">
    <name type="scientific">Malikia granosa</name>
    <dbReference type="NCBI Taxonomy" id="263067"/>
    <lineage>
        <taxon>Bacteria</taxon>
        <taxon>Pseudomonadati</taxon>
        <taxon>Pseudomonadota</taxon>
        <taxon>Betaproteobacteria</taxon>
        <taxon>Burkholderiales</taxon>
        <taxon>Comamonadaceae</taxon>
        <taxon>Malikia</taxon>
    </lineage>
</organism>
<dbReference type="AlphaFoldDB" id="A0A2S9K3C7"/>
<name>A0A2S9K3C7_9BURK</name>
<protein>
    <recommendedName>
        <fullName evidence="2">DUF4382 domain-containing protein</fullName>
    </recommendedName>
</protein>
<gene>
    <name evidence="3" type="ORF">C6P64_11995</name>
</gene>
<keyword evidence="4" id="KW-1185">Reference proteome</keyword>
<accession>A0A2S9K3C7</accession>
<comment type="caution">
    <text evidence="3">The sequence shown here is derived from an EMBL/GenBank/DDBJ whole genome shotgun (WGS) entry which is preliminary data.</text>
</comment>
<dbReference type="Pfam" id="PF14321">
    <property type="entry name" value="DUF4382"/>
    <property type="match status" value="1"/>
</dbReference>
<dbReference type="RefSeq" id="WP_105748808.1">
    <property type="nucleotide sequence ID" value="NZ_PVLQ01000041.1"/>
</dbReference>
<feature type="chain" id="PRO_5015596822" description="DUF4382 domain-containing protein" evidence="1">
    <location>
        <begin position="24"/>
        <end position="397"/>
    </location>
</feature>
<dbReference type="PROSITE" id="PS51257">
    <property type="entry name" value="PROKAR_LIPOPROTEIN"/>
    <property type="match status" value="1"/>
</dbReference>
<evidence type="ECO:0000313" key="3">
    <source>
        <dbReference type="EMBL" id="PRD64894.1"/>
    </source>
</evidence>
<feature type="domain" description="DUF4382" evidence="2">
    <location>
        <begin position="35"/>
        <end position="189"/>
    </location>
</feature>
<feature type="signal peptide" evidence="1">
    <location>
        <begin position="1"/>
        <end position="23"/>
    </location>
</feature>
<evidence type="ECO:0000313" key="4">
    <source>
        <dbReference type="Proteomes" id="UP000238589"/>
    </source>
</evidence>
<dbReference type="OrthoDB" id="2111471at2"/>
<dbReference type="EMBL" id="PVLQ01000041">
    <property type="protein sequence ID" value="PRD64894.1"/>
    <property type="molecule type" value="Genomic_DNA"/>
</dbReference>
<dbReference type="InterPro" id="IPR025491">
    <property type="entry name" value="DUF4382"/>
</dbReference>
<keyword evidence="1" id="KW-0732">Signal</keyword>
<reference evidence="3 4" key="1">
    <citation type="submission" date="2018-03" db="EMBL/GenBank/DDBJ databases">
        <title>Comparative genomics illustrates the genes involved in a hyperalkaliphilic mechanisms of Serpentinomonas isolated from highly-alkaline calcium-rich serpentinized springs.</title>
        <authorList>
            <person name="Suzuki S."/>
            <person name="Ishii S."/>
            <person name="Walworth N."/>
            <person name="Bird L."/>
            <person name="Kuenen J.G."/>
            <person name="Nealson K.H."/>
        </authorList>
    </citation>
    <scope>NUCLEOTIDE SEQUENCE [LARGE SCALE GENOMIC DNA]</scope>
    <source>
        <strain evidence="3 4">P1</strain>
    </source>
</reference>
<dbReference type="Proteomes" id="UP000238589">
    <property type="component" value="Unassembled WGS sequence"/>
</dbReference>
<proteinExistence type="predicted"/>
<evidence type="ECO:0000256" key="1">
    <source>
        <dbReference type="SAM" id="SignalP"/>
    </source>
</evidence>
<evidence type="ECO:0000259" key="2">
    <source>
        <dbReference type="Pfam" id="PF14321"/>
    </source>
</evidence>
<sequence>MTQLAKSSTRSLAAVSAATVLLAACGGGGGTDASTGTLRLAVTDAPACGYDHVYVTIDSVKVHQSASAGENDPGWYRIALPGMPKRIDLLDLRNGLLEELGQTALPAGRYTQMRLLLTPNSASAPYANAVTPTGSAQTALTTPSAQQSGLKLNVNIDIEAGKLADFVLDFDACKSVVTAGSSGKYNLKPVISVLPRFIGGMAVDGYVANSSPYSSVSLQLNGVVVRSTVPDPTRQGYFSLPYLPSSGSNYDLVITDPGRGTRVVSAVPVSATAITHVNTASQPILLSNSNSQTLVASAAALNAIPDATISVHQSIGVGKEIELASRRVDSLDGSAAFTLATDPVQLASYSPTLAPLSWLPDNASAAQFSVRSQVIGSPLQSQPVDLRLGSARVDFSY</sequence>